<keyword evidence="2" id="KW-1185">Reference proteome</keyword>
<reference evidence="1" key="1">
    <citation type="submission" date="2020-11" db="EMBL/GenBank/DDBJ databases">
        <authorList>
            <person name="Whiteford S."/>
        </authorList>
    </citation>
    <scope>NUCLEOTIDE SEQUENCE</scope>
</reference>
<comment type="caution">
    <text evidence="1">The sequence shown here is derived from an EMBL/GenBank/DDBJ whole genome shotgun (WGS) entry which is preliminary data.</text>
</comment>
<proteinExistence type="predicted"/>
<dbReference type="AlphaFoldDB" id="A0A8S4G0K2"/>
<evidence type="ECO:0000313" key="1">
    <source>
        <dbReference type="EMBL" id="CAG9133444.1"/>
    </source>
</evidence>
<name>A0A8S4G0K2_PLUXY</name>
<organism evidence="1 2">
    <name type="scientific">Plutella xylostella</name>
    <name type="common">Diamondback moth</name>
    <name type="synonym">Plutella maculipennis</name>
    <dbReference type="NCBI Taxonomy" id="51655"/>
    <lineage>
        <taxon>Eukaryota</taxon>
        <taxon>Metazoa</taxon>
        <taxon>Ecdysozoa</taxon>
        <taxon>Arthropoda</taxon>
        <taxon>Hexapoda</taxon>
        <taxon>Insecta</taxon>
        <taxon>Pterygota</taxon>
        <taxon>Neoptera</taxon>
        <taxon>Endopterygota</taxon>
        <taxon>Lepidoptera</taxon>
        <taxon>Glossata</taxon>
        <taxon>Ditrysia</taxon>
        <taxon>Yponomeutoidea</taxon>
        <taxon>Plutellidae</taxon>
        <taxon>Plutella</taxon>
    </lineage>
</organism>
<dbReference type="Proteomes" id="UP000653454">
    <property type="component" value="Unassembled WGS sequence"/>
</dbReference>
<accession>A0A8S4G0K2</accession>
<evidence type="ECO:0000313" key="2">
    <source>
        <dbReference type="Proteomes" id="UP000653454"/>
    </source>
</evidence>
<gene>
    <name evidence="1" type="ORF">PLXY2_LOCUS11671</name>
</gene>
<sequence length="33" mass="3938">MTHHEPVEFEFCDDDIQELLAEPFILSYFVPIL</sequence>
<protein>
    <submittedName>
        <fullName evidence="1">(diamondback moth) hypothetical protein</fullName>
    </submittedName>
</protein>
<dbReference type="EMBL" id="CAJHNJ030000061">
    <property type="protein sequence ID" value="CAG9133444.1"/>
    <property type="molecule type" value="Genomic_DNA"/>
</dbReference>
<feature type="non-terminal residue" evidence="1">
    <location>
        <position position="33"/>
    </location>
</feature>